<sequence>MSSFILESDIVDWHQNDAFESEDELERDQSHGGEDLSYDDRPGRFYGPDSSWRFYTQAERALAASLDQAENNDLSIHLYNAHAWKQHHRDEQRTIDSKPWHSKQRWIRLDEKGKLPFLPPPTWTAWPLRPEEVPRSKEQWGVPITSRDDDADTIRAEGLWKPSLHLQEEVQAIFLRLAKDRYSQRKWADEESPNEDVKAEEPSKPRRSSFVKPEDDSDELLGDLARLEEPLQQALTPVPTTNADDYIPTVHADDDVAGRILLPLVRHILRKLDHLLLALHRSRQGRRKERKTSGSRTTGSRSDSKSRATPQITATAAKKRKRVASEADKQVDHDDNAELQDISDGVAGQGDCSHRKSSKYNLGTRDWSEVLGVATLVGFDQAVIDRATRRCATLFREGMTMRTMPEVAASVAHDQTTKYIPDTVPPTESEDGGTGNDRSEDMSNNGDQIYPCPHTTCARHIRPFEHQWRLNEHLKRTHKYSDPQLASATVKPSWSSRDPSLDALTHDDDSPISMEIDSDGSERMVDRTPDGRDDFLQPITVHIGRSSDHRAKKLRSRSASRARARSTSSTRTKSDSA</sequence>
<dbReference type="eggNOG" id="ENOG502SFXK">
    <property type="taxonomic scope" value="Eukaryota"/>
</dbReference>
<dbReference type="EMBL" id="KB446535">
    <property type="protein sequence ID" value="EME49603.1"/>
    <property type="molecule type" value="Genomic_DNA"/>
</dbReference>
<organism evidence="3 4">
    <name type="scientific">Dothistroma septosporum (strain NZE10 / CBS 128990)</name>
    <name type="common">Red band needle blight fungus</name>
    <name type="synonym">Mycosphaerella pini</name>
    <dbReference type="NCBI Taxonomy" id="675120"/>
    <lineage>
        <taxon>Eukaryota</taxon>
        <taxon>Fungi</taxon>
        <taxon>Dikarya</taxon>
        <taxon>Ascomycota</taxon>
        <taxon>Pezizomycotina</taxon>
        <taxon>Dothideomycetes</taxon>
        <taxon>Dothideomycetidae</taxon>
        <taxon>Mycosphaerellales</taxon>
        <taxon>Mycosphaerellaceae</taxon>
        <taxon>Dothistroma</taxon>
    </lineage>
</organism>
<evidence type="ECO:0000313" key="3">
    <source>
        <dbReference type="EMBL" id="EME49603.1"/>
    </source>
</evidence>
<dbReference type="InterPro" id="IPR019622">
    <property type="entry name" value="Rrn9_dom"/>
</dbReference>
<feature type="compositionally biased region" description="Basic and acidic residues" evidence="1">
    <location>
        <begin position="185"/>
        <end position="204"/>
    </location>
</feature>
<dbReference type="OMA" id="WTAWPLK"/>
<evidence type="ECO:0000313" key="4">
    <source>
        <dbReference type="Proteomes" id="UP000016933"/>
    </source>
</evidence>
<feature type="region of interest" description="Disordered" evidence="1">
    <location>
        <begin position="185"/>
        <end position="218"/>
    </location>
</feature>
<evidence type="ECO:0000256" key="1">
    <source>
        <dbReference type="SAM" id="MobiDB-lite"/>
    </source>
</evidence>
<feature type="region of interest" description="Disordered" evidence="1">
    <location>
        <begin position="15"/>
        <end position="44"/>
    </location>
</feature>
<feature type="domain" description="Rrn9" evidence="2">
    <location>
        <begin position="66"/>
        <end position="140"/>
    </location>
</feature>
<dbReference type="STRING" id="675120.N1Q311"/>
<dbReference type="HOGENOM" id="CLU_017870_2_0_1"/>
<feature type="region of interest" description="Disordered" evidence="1">
    <location>
        <begin position="282"/>
        <end position="359"/>
    </location>
</feature>
<feature type="compositionally biased region" description="Basic and acidic residues" evidence="1">
    <location>
        <begin position="323"/>
        <end position="336"/>
    </location>
</feature>
<feature type="region of interest" description="Disordered" evidence="1">
    <location>
        <begin position="479"/>
        <end position="577"/>
    </location>
</feature>
<feature type="compositionally biased region" description="Basic and acidic residues" evidence="1">
    <location>
        <begin position="27"/>
        <end position="43"/>
    </location>
</feature>
<protein>
    <recommendedName>
        <fullName evidence="2">Rrn9 domain-containing protein</fullName>
    </recommendedName>
</protein>
<dbReference type="AlphaFoldDB" id="N1Q311"/>
<feature type="compositionally biased region" description="Basic and acidic residues" evidence="1">
    <location>
        <begin position="520"/>
        <end position="535"/>
    </location>
</feature>
<keyword evidence="4" id="KW-1185">Reference proteome</keyword>
<proteinExistence type="predicted"/>
<dbReference type="Pfam" id="PF10680">
    <property type="entry name" value="RRN9"/>
    <property type="match status" value="1"/>
</dbReference>
<name>N1Q311_DOTSN</name>
<dbReference type="Proteomes" id="UP000016933">
    <property type="component" value="Unassembled WGS sequence"/>
</dbReference>
<feature type="compositionally biased region" description="Basic residues" evidence="1">
    <location>
        <begin position="550"/>
        <end position="564"/>
    </location>
</feature>
<feature type="compositionally biased region" description="Polar residues" evidence="1">
    <location>
        <begin position="484"/>
        <end position="498"/>
    </location>
</feature>
<reference evidence="3 4" key="2">
    <citation type="journal article" date="2012" name="PLoS Pathog.">
        <title>Diverse lifestyles and strategies of plant pathogenesis encoded in the genomes of eighteen Dothideomycetes fungi.</title>
        <authorList>
            <person name="Ohm R.A."/>
            <person name="Feau N."/>
            <person name="Henrissat B."/>
            <person name="Schoch C.L."/>
            <person name="Horwitz B.A."/>
            <person name="Barry K.W."/>
            <person name="Condon B.J."/>
            <person name="Copeland A.C."/>
            <person name="Dhillon B."/>
            <person name="Glaser F."/>
            <person name="Hesse C.N."/>
            <person name="Kosti I."/>
            <person name="LaButti K."/>
            <person name="Lindquist E.A."/>
            <person name="Lucas S."/>
            <person name="Salamov A.A."/>
            <person name="Bradshaw R.E."/>
            <person name="Ciuffetti L."/>
            <person name="Hamelin R.C."/>
            <person name="Kema G.H.J."/>
            <person name="Lawrence C."/>
            <person name="Scott J.A."/>
            <person name="Spatafora J.W."/>
            <person name="Turgeon B.G."/>
            <person name="de Wit P.J.G.M."/>
            <person name="Zhong S."/>
            <person name="Goodwin S.B."/>
            <person name="Grigoriev I.V."/>
        </authorList>
    </citation>
    <scope>NUCLEOTIDE SEQUENCE [LARGE SCALE GENOMIC DNA]</scope>
    <source>
        <strain evidence="4">NZE10 / CBS 128990</strain>
    </source>
</reference>
<dbReference type="OrthoDB" id="5412288at2759"/>
<feature type="region of interest" description="Disordered" evidence="1">
    <location>
        <begin position="419"/>
        <end position="449"/>
    </location>
</feature>
<reference evidence="4" key="1">
    <citation type="journal article" date="2012" name="PLoS Genet.">
        <title>The genomes of the fungal plant pathogens Cladosporium fulvum and Dothistroma septosporum reveal adaptation to different hosts and lifestyles but also signatures of common ancestry.</title>
        <authorList>
            <person name="de Wit P.J.G.M."/>
            <person name="van der Burgt A."/>
            <person name="Oekmen B."/>
            <person name="Stergiopoulos I."/>
            <person name="Abd-Elsalam K.A."/>
            <person name="Aerts A.L."/>
            <person name="Bahkali A.H."/>
            <person name="Beenen H.G."/>
            <person name="Chettri P."/>
            <person name="Cox M.P."/>
            <person name="Datema E."/>
            <person name="de Vries R.P."/>
            <person name="Dhillon B."/>
            <person name="Ganley A.R."/>
            <person name="Griffiths S.A."/>
            <person name="Guo Y."/>
            <person name="Hamelin R.C."/>
            <person name="Henrissat B."/>
            <person name="Kabir M.S."/>
            <person name="Jashni M.K."/>
            <person name="Kema G."/>
            <person name="Klaubauf S."/>
            <person name="Lapidus A."/>
            <person name="Levasseur A."/>
            <person name="Lindquist E."/>
            <person name="Mehrabi R."/>
            <person name="Ohm R.A."/>
            <person name="Owen T.J."/>
            <person name="Salamov A."/>
            <person name="Schwelm A."/>
            <person name="Schijlen E."/>
            <person name="Sun H."/>
            <person name="van den Burg H.A."/>
            <person name="van Ham R.C.H.J."/>
            <person name="Zhang S."/>
            <person name="Goodwin S.B."/>
            <person name="Grigoriev I.V."/>
            <person name="Collemare J."/>
            <person name="Bradshaw R.E."/>
        </authorList>
    </citation>
    <scope>NUCLEOTIDE SEQUENCE [LARGE SCALE GENOMIC DNA]</scope>
    <source>
        <strain evidence="4">NZE10 / CBS 128990</strain>
    </source>
</reference>
<accession>N1Q311</accession>
<evidence type="ECO:0000259" key="2">
    <source>
        <dbReference type="Pfam" id="PF10680"/>
    </source>
</evidence>
<gene>
    <name evidence="3" type="ORF">DOTSEDRAFT_68402</name>
</gene>